<dbReference type="Pfam" id="PF05327">
    <property type="entry name" value="RRN3"/>
    <property type="match status" value="1"/>
</dbReference>
<organism evidence="3 4">
    <name type="scientific">Triparma strigata</name>
    <dbReference type="NCBI Taxonomy" id="1606541"/>
    <lineage>
        <taxon>Eukaryota</taxon>
        <taxon>Sar</taxon>
        <taxon>Stramenopiles</taxon>
        <taxon>Ochrophyta</taxon>
        <taxon>Bolidophyceae</taxon>
        <taxon>Parmales</taxon>
        <taxon>Triparmaceae</taxon>
        <taxon>Triparma</taxon>
    </lineage>
</organism>
<dbReference type="PANTHER" id="PTHR12790:SF0">
    <property type="entry name" value="RNA POLYMERASE I-SPECIFIC TRANSCRIPTION INITIATION FACTOR RRN3-RELATED"/>
    <property type="match status" value="1"/>
</dbReference>
<sequence length="622" mass="70020">MLKALSGGSCLGELSRNERVVHLLFKLESFDPPKSKTKSKPPLPPPPTSSPKPMELTPLKPSTPSLYTTLSIPRAHMSLMLNLISSNSTYVVAFLNCVCKMLAVVTVDEGRIKLLHETLKTAFEIVPKSTELIFPILQQNFPYKRSPTPTLLHYSLQLLSVLDYCPLLSPRILSLLLTRCIEIDVEIKISNDGNATVKENREDDVTIFEIDGITGEATREAEERRARPRAESIEADEYADKLDEMLLVLFKYLEKKSQPKELYNTLLKTFEENIMSTHKSKFTQFIFFYLAGSDAKIRASASQDGSEPDTSQPIYRAFASFLLNLSLSPSLPPIKRGSAVSYLASFLSRSNFVDAGTISETLHVLLSWTDEYFNNYKSPHSSPPSSPRSSPTRPGSPRVQDHTVFYNVCQSIFYLMCFRGPSILSSSPSTLSPPRWKKLCTHRFKPLKHCLESVRREFISLSLTHSLLTPEDVITIENGLRSDNFSSNSSSRTRPASPIQTLATLEAARRKGGVGGLGKGSNPLDSFFPFDPFLLRRCYVYVEGFYRMWDGNLGVETMESDDDESIDSSASEFYEEREEEGMAISYGNYVRYGEEEEEHIDVREEKVEKRQRADSCVSTGSW</sequence>
<dbReference type="Proteomes" id="UP001165085">
    <property type="component" value="Unassembled WGS sequence"/>
</dbReference>
<protein>
    <recommendedName>
        <fullName evidence="5">RNA polymerase I-specific transcription initiation factor RRN3</fullName>
    </recommendedName>
</protein>
<comment type="similarity">
    <text evidence="1">Belongs to the RRN3 family.</text>
</comment>
<evidence type="ECO:0000313" key="4">
    <source>
        <dbReference type="Proteomes" id="UP001165085"/>
    </source>
</evidence>
<evidence type="ECO:0008006" key="5">
    <source>
        <dbReference type="Google" id="ProtNLM"/>
    </source>
</evidence>
<dbReference type="GO" id="GO:0001181">
    <property type="term" value="F:RNA polymerase I general transcription initiation factor activity"/>
    <property type="evidence" value="ECO:0007669"/>
    <property type="project" value="InterPro"/>
</dbReference>
<name>A0A9W6ZZB3_9STRA</name>
<dbReference type="EMBL" id="BRXY01000082">
    <property type="protein sequence ID" value="GMH63119.1"/>
    <property type="molecule type" value="Genomic_DNA"/>
</dbReference>
<proteinExistence type="inferred from homology"/>
<comment type="caution">
    <text evidence="3">The sequence shown here is derived from an EMBL/GenBank/DDBJ whole genome shotgun (WGS) entry which is preliminary data.</text>
</comment>
<feature type="region of interest" description="Disordered" evidence="2">
    <location>
        <begin position="603"/>
        <end position="622"/>
    </location>
</feature>
<dbReference type="GO" id="GO:0006361">
    <property type="term" value="P:transcription initiation at RNA polymerase I promoter"/>
    <property type="evidence" value="ECO:0007669"/>
    <property type="project" value="InterPro"/>
</dbReference>
<gene>
    <name evidence="3" type="ORF">TrST_g12381</name>
</gene>
<dbReference type="GO" id="GO:0005634">
    <property type="term" value="C:nucleus"/>
    <property type="evidence" value="ECO:0007669"/>
    <property type="project" value="TreeGrafter"/>
</dbReference>
<evidence type="ECO:0000256" key="1">
    <source>
        <dbReference type="ARBA" id="ARBA00010098"/>
    </source>
</evidence>
<feature type="compositionally biased region" description="Pro residues" evidence="2">
    <location>
        <begin position="41"/>
        <end position="50"/>
    </location>
</feature>
<evidence type="ECO:0000313" key="3">
    <source>
        <dbReference type="EMBL" id="GMH63119.1"/>
    </source>
</evidence>
<dbReference type="OrthoDB" id="26970at2759"/>
<dbReference type="GO" id="GO:0001042">
    <property type="term" value="F:RNA polymerase I core binding"/>
    <property type="evidence" value="ECO:0007669"/>
    <property type="project" value="TreeGrafter"/>
</dbReference>
<dbReference type="InterPro" id="IPR007991">
    <property type="entry name" value="RNA_pol_I_trans_ini_fac_RRN3"/>
</dbReference>
<feature type="compositionally biased region" description="Basic and acidic residues" evidence="2">
    <location>
        <begin position="603"/>
        <end position="613"/>
    </location>
</feature>
<feature type="region of interest" description="Disordered" evidence="2">
    <location>
        <begin position="32"/>
        <end position="59"/>
    </location>
</feature>
<reference evidence="4" key="1">
    <citation type="journal article" date="2023" name="Commun. Biol.">
        <title>Genome analysis of Parmales, the sister group of diatoms, reveals the evolutionary specialization of diatoms from phago-mixotrophs to photoautotrophs.</title>
        <authorList>
            <person name="Ban H."/>
            <person name="Sato S."/>
            <person name="Yoshikawa S."/>
            <person name="Yamada K."/>
            <person name="Nakamura Y."/>
            <person name="Ichinomiya M."/>
            <person name="Sato N."/>
            <person name="Blanc-Mathieu R."/>
            <person name="Endo H."/>
            <person name="Kuwata A."/>
            <person name="Ogata H."/>
        </authorList>
    </citation>
    <scope>NUCLEOTIDE SEQUENCE [LARGE SCALE GENOMIC DNA]</scope>
    <source>
        <strain evidence="4">NIES 3701</strain>
    </source>
</reference>
<keyword evidence="4" id="KW-1185">Reference proteome</keyword>
<dbReference type="PANTHER" id="PTHR12790">
    <property type="entry name" value="TRANSCRIPTION INITIATION FACTOR IA RRN3"/>
    <property type="match status" value="1"/>
</dbReference>
<dbReference type="AlphaFoldDB" id="A0A9W6ZZB3"/>
<evidence type="ECO:0000256" key="2">
    <source>
        <dbReference type="SAM" id="MobiDB-lite"/>
    </source>
</evidence>
<accession>A0A9W6ZZB3</accession>